<keyword evidence="2" id="KW-0560">Oxidoreductase</keyword>
<evidence type="ECO:0000256" key="1">
    <source>
        <dbReference type="ARBA" id="ARBA00009570"/>
    </source>
</evidence>
<comment type="caution">
    <text evidence="3">The sequence shown here is derived from an EMBL/GenBank/DDBJ whole genome shotgun (WGS) entry which is preliminary data.</text>
</comment>
<evidence type="ECO:0000313" key="4">
    <source>
        <dbReference type="Proteomes" id="UP001595528"/>
    </source>
</evidence>
<reference evidence="4" key="1">
    <citation type="journal article" date="2019" name="Int. J. Syst. Evol. Microbiol.">
        <title>The Global Catalogue of Microorganisms (GCM) 10K type strain sequencing project: providing services to taxonomists for standard genome sequencing and annotation.</title>
        <authorList>
            <consortium name="The Broad Institute Genomics Platform"/>
            <consortium name="The Broad Institute Genome Sequencing Center for Infectious Disease"/>
            <person name="Wu L."/>
            <person name="Ma J."/>
        </authorList>
    </citation>
    <scope>NUCLEOTIDE SEQUENCE [LARGE SCALE GENOMIC DNA]</scope>
    <source>
        <strain evidence="4">KCTC 42964</strain>
    </source>
</reference>
<dbReference type="PANTHER" id="PTHR41534">
    <property type="entry name" value="BLR3401 PROTEIN"/>
    <property type="match status" value="1"/>
</dbReference>
<dbReference type="Proteomes" id="UP001595528">
    <property type="component" value="Unassembled WGS sequence"/>
</dbReference>
<protein>
    <submittedName>
        <fullName evidence="3">Aromatic-ring-hydroxylating dioxygenase subunit beta</fullName>
    </submittedName>
</protein>
<name>A0ABV7L7G2_9PROT</name>
<evidence type="ECO:0000256" key="2">
    <source>
        <dbReference type="ARBA" id="ARBA00023002"/>
    </source>
</evidence>
<accession>A0ABV7L7G2</accession>
<dbReference type="RefSeq" id="WP_379905839.1">
    <property type="nucleotide sequence ID" value="NZ_JBHRTR010000048.1"/>
</dbReference>
<dbReference type="Gene3D" id="3.10.450.50">
    <property type="match status" value="1"/>
</dbReference>
<sequence>MTKPAAESPATASYYVGDAFYQDLVDAFAHLEADLPEIADRDLRDRVALLLNREARLLEQERYDAWLDLFVPECAYWVPATRPPGDPRREITVAFHDRRQLEDRIFRIRTGYAWSQSPASRTVRQVTNIALFALPAKADPGDDRLLARSVFQITEFRDGDLRRLDGHAGHLLVDGPVGLRIQAKQVNLIDCDQSLRNPSIVF</sequence>
<comment type="similarity">
    <text evidence="1">Belongs to the bacterial ring-hydroxylating dioxygenase beta subunit family.</text>
</comment>
<dbReference type="EMBL" id="JBHRTR010000048">
    <property type="protein sequence ID" value="MFC3230560.1"/>
    <property type="molecule type" value="Genomic_DNA"/>
</dbReference>
<dbReference type="InterPro" id="IPR032710">
    <property type="entry name" value="NTF2-like_dom_sf"/>
</dbReference>
<evidence type="ECO:0000313" key="3">
    <source>
        <dbReference type="EMBL" id="MFC3230560.1"/>
    </source>
</evidence>
<gene>
    <name evidence="3" type="ORF">ACFOGJ_25150</name>
</gene>
<dbReference type="Pfam" id="PF00866">
    <property type="entry name" value="Ring_hydroxyl_B"/>
    <property type="match status" value="1"/>
</dbReference>
<dbReference type="SUPFAM" id="SSF54427">
    <property type="entry name" value="NTF2-like"/>
    <property type="match status" value="1"/>
</dbReference>
<dbReference type="InterPro" id="IPR000391">
    <property type="entry name" value="Rng_hydr_dOase-bsu"/>
</dbReference>
<dbReference type="CDD" id="cd00667">
    <property type="entry name" value="ring_hydroxylating_dioxygenases_beta"/>
    <property type="match status" value="1"/>
</dbReference>
<keyword evidence="3" id="KW-0223">Dioxygenase</keyword>
<proteinExistence type="inferred from homology"/>
<keyword evidence="4" id="KW-1185">Reference proteome</keyword>
<dbReference type="GO" id="GO:0051213">
    <property type="term" value="F:dioxygenase activity"/>
    <property type="evidence" value="ECO:0007669"/>
    <property type="project" value="UniProtKB-KW"/>
</dbReference>
<organism evidence="3 4">
    <name type="scientific">Marinibaculum pumilum</name>
    <dbReference type="NCBI Taxonomy" id="1766165"/>
    <lineage>
        <taxon>Bacteria</taxon>
        <taxon>Pseudomonadati</taxon>
        <taxon>Pseudomonadota</taxon>
        <taxon>Alphaproteobacteria</taxon>
        <taxon>Rhodospirillales</taxon>
        <taxon>Rhodospirillaceae</taxon>
        <taxon>Marinibaculum</taxon>
    </lineage>
</organism>
<dbReference type="PANTHER" id="PTHR41534:SF2">
    <property type="entry name" value="3-PHENYLPROPIONATE_CINNAMIC ACID DIOXYGENASE SUBUNIT BETA"/>
    <property type="match status" value="1"/>
</dbReference>